<organism evidence="1 2">
    <name type="scientific">Pseudolycoriella hygida</name>
    <dbReference type="NCBI Taxonomy" id="35572"/>
    <lineage>
        <taxon>Eukaryota</taxon>
        <taxon>Metazoa</taxon>
        <taxon>Ecdysozoa</taxon>
        <taxon>Arthropoda</taxon>
        <taxon>Hexapoda</taxon>
        <taxon>Insecta</taxon>
        <taxon>Pterygota</taxon>
        <taxon>Neoptera</taxon>
        <taxon>Endopterygota</taxon>
        <taxon>Diptera</taxon>
        <taxon>Nematocera</taxon>
        <taxon>Sciaroidea</taxon>
        <taxon>Sciaridae</taxon>
        <taxon>Pseudolycoriella</taxon>
    </lineage>
</organism>
<comment type="caution">
    <text evidence="1">The sequence shown here is derived from an EMBL/GenBank/DDBJ whole genome shotgun (WGS) entry which is preliminary data.</text>
</comment>
<sequence length="31" mass="3930">MVRTQQKFWNYLMKSKKTNHRLNRFCLESLQ</sequence>
<reference evidence="1" key="1">
    <citation type="submission" date="2022-07" db="EMBL/GenBank/DDBJ databases">
        <authorList>
            <person name="Trinca V."/>
            <person name="Uliana J.V.C."/>
            <person name="Torres T.T."/>
            <person name="Ward R.J."/>
            <person name="Monesi N."/>
        </authorList>
    </citation>
    <scope>NUCLEOTIDE SEQUENCE</scope>
    <source>
        <strain evidence="1">HSMRA1968</strain>
        <tissue evidence="1">Whole embryos</tissue>
    </source>
</reference>
<accession>A0A9Q0NDL2</accession>
<dbReference type="EMBL" id="WJQU01000001">
    <property type="protein sequence ID" value="KAJ6647736.1"/>
    <property type="molecule type" value="Genomic_DNA"/>
</dbReference>
<proteinExistence type="predicted"/>
<name>A0A9Q0NDL2_9DIPT</name>
<gene>
    <name evidence="1" type="ORF">Bhyg_02959</name>
</gene>
<evidence type="ECO:0000313" key="1">
    <source>
        <dbReference type="EMBL" id="KAJ6647736.1"/>
    </source>
</evidence>
<evidence type="ECO:0000313" key="2">
    <source>
        <dbReference type="Proteomes" id="UP001151699"/>
    </source>
</evidence>
<dbReference type="Proteomes" id="UP001151699">
    <property type="component" value="Chromosome A"/>
</dbReference>
<protein>
    <submittedName>
        <fullName evidence="1">Uncharacterized protein</fullName>
    </submittedName>
</protein>
<dbReference type="AlphaFoldDB" id="A0A9Q0NDL2"/>
<keyword evidence="2" id="KW-1185">Reference proteome</keyword>